<protein>
    <submittedName>
        <fullName evidence="2">HDOD domain-containing protein</fullName>
    </submittedName>
</protein>
<accession>A0A558E0F7</accession>
<evidence type="ECO:0000313" key="3">
    <source>
        <dbReference type="Proteomes" id="UP000316649"/>
    </source>
</evidence>
<reference evidence="2 3" key="1">
    <citation type="submission" date="2019-07" db="EMBL/GenBank/DDBJ databases">
        <title>The pathways for chlorine oxyanion respiration interact through the shared metabolite chlorate.</title>
        <authorList>
            <person name="Barnum T.P."/>
            <person name="Cheng Y."/>
            <person name="Hill K.A."/>
            <person name="Lucas L.N."/>
            <person name="Carlson H.K."/>
            <person name="Coates J.D."/>
        </authorList>
    </citation>
    <scope>NUCLEOTIDE SEQUENCE [LARGE SCALE GENOMIC DNA]</scope>
    <source>
        <strain evidence="2 3">BK-1</strain>
    </source>
</reference>
<dbReference type="AlphaFoldDB" id="A0A558E0F7"/>
<keyword evidence="3" id="KW-1185">Reference proteome</keyword>
<dbReference type="OrthoDB" id="9770715at2"/>
<dbReference type="RefSeq" id="WP_144360624.1">
    <property type="nucleotide sequence ID" value="NZ_VMNH01000034.1"/>
</dbReference>
<dbReference type="Pfam" id="PF08668">
    <property type="entry name" value="HDOD"/>
    <property type="match status" value="1"/>
</dbReference>
<feature type="domain" description="HDOD" evidence="1">
    <location>
        <begin position="18"/>
        <end position="217"/>
    </location>
</feature>
<dbReference type="SUPFAM" id="SSF109604">
    <property type="entry name" value="HD-domain/PDEase-like"/>
    <property type="match status" value="1"/>
</dbReference>
<organism evidence="2 3">
    <name type="scientific">Sedimenticola selenatireducens</name>
    <dbReference type="NCBI Taxonomy" id="191960"/>
    <lineage>
        <taxon>Bacteria</taxon>
        <taxon>Pseudomonadati</taxon>
        <taxon>Pseudomonadota</taxon>
        <taxon>Gammaproteobacteria</taxon>
        <taxon>Chromatiales</taxon>
        <taxon>Sedimenticolaceae</taxon>
        <taxon>Sedimenticola</taxon>
    </lineage>
</organism>
<dbReference type="PANTHER" id="PTHR33525">
    <property type="match status" value="1"/>
</dbReference>
<sequence>MDVDKEGIKIAVLEVKHLPPLSMTASKLMEAVTDDDIDLKELAGIIDQDPGLAARIIGLANSAYFSQPTPVYSVEEAIIRVLGLNMVKSLALGITVAGVFEVERCPRFDLSGYWFEALAAGQLARSLVMALPAKSRPDMSVLYLGGLFHNLGMLLLVHVVGEAYSAVLQEAKKPEADLLTIERDRLGVDHRTASTWLAEKWHLPPVIVTLMGRLGESDYQGDHLTEVSLLSAAVMWVADLRQGRVNPLLESPWLKTIEGLDSDRLGRIEESFLCQIDDLELVARQLA</sequence>
<dbReference type="Gene3D" id="1.10.3210.10">
    <property type="entry name" value="Hypothetical protein af1432"/>
    <property type="match status" value="1"/>
</dbReference>
<gene>
    <name evidence="2" type="ORF">FHP88_18435</name>
</gene>
<dbReference type="Proteomes" id="UP000316649">
    <property type="component" value="Unassembled WGS sequence"/>
</dbReference>
<proteinExistence type="predicted"/>
<evidence type="ECO:0000313" key="2">
    <source>
        <dbReference type="EMBL" id="TVO68551.1"/>
    </source>
</evidence>
<evidence type="ECO:0000259" key="1">
    <source>
        <dbReference type="PROSITE" id="PS51833"/>
    </source>
</evidence>
<dbReference type="PROSITE" id="PS51833">
    <property type="entry name" value="HDOD"/>
    <property type="match status" value="1"/>
</dbReference>
<dbReference type="InterPro" id="IPR013976">
    <property type="entry name" value="HDOD"/>
</dbReference>
<dbReference type="PANTHER" id="PTHR33525:SF3">
    <property type="entry name" value="RIBONUCLEASE Y"/>
    <property type="match status" value="1"/>
</dbReference>
<dbReference type="EMBL" id="VMNH01000034">
    <property type="protein sequence ID" value="TVO68551.1"/>
    <property type="molecule type" value="Genomic_DNA"/>
</dbReference>
<name>A0A558E0F7_9GAMM</name>
<comment type="caution">
    <text evidence="2">The sequence shown here is derived from an EMBL/GenBank/DDBJ whole genome shotgun (WGS) entry which is preliminary data.</text>
</comment>
<dbReference type="InterPro" id="IPR052340">
    <property type="entry name" value="RNase_Y/CdgJ"/>
</dbReference>